<keyword evidence="2" id="KW-0328">Glycosyltransferase</keyword>
<name>A0ABV8B535_9BACI</name>
<dbReference type="RefSeq" id="WP_377916394.1">
    <property type="nucleotide sequence ID" value="NZ_JBHRZT010000052.1"/>
</dbReference>
<dbReference type="GO" id="GO:0016757">
    <property type="term" value="F:glycosyltransferase activity"/>
    <property type="evidence" value="ECO:0007669"/>
    <property type="project" value="UniProtKB-KW"/>
</dbReference>
<comment type="caution">
    <text evidence="2">The sequence shown here is derived from an EMBL/GenBank/DDBJ whole genome shotgun (WGS) entry which is preliminary data.</text>
</comment>
<dbReference type="EC" id="2.4.-.-" evidence="2"/>
<dbReference type="Proteomes" id="UP001595752">
    <property type="component" value="Unassembled WGS sequence"/>
</dbReference>
<keyword evidence="3" id="KW-1185">Reference proteome</keyword>
<feature type="domain" description="Spore protein YkvP/CgeB glycosyl transferase-like" evidence="1">
    <location>
        <begin position="117"/>
        <end position="271"/>
    </location>
</feature>
<accession>A0ABV8B535</accession>
<dbReference type="EMBL" id="JBHRZT010000052">
    <property type="protein sequence ID" value="MFC3884430.1"/>
    <property type="molecule type" value="Genomic_DNA"/>
</dbReference>
<evidence type="ECO:0000259" key="1">
    <source>
        <dbReference type="Pfam" id="PF13524"/>
    </source>
</evidence>
<sequence>MEILKQTISTFQPDTMLTMIGDRFSLEKLHYIQKQGIKTLVWLTEDPYYIDCTKTYAPWYDYIFTIEKQAVSVYEELGHHRVYYLPLGTNDGVFHSRNMAPKYDISLIGFPYRNRIALIERILKDTPFTVAVVGRWKGMIKNTPRLYLFNGWFPPYKTAHFYNGSKVNLNTLRDAKEEMNENSLNIPNGSINNRTFDIAACEAFQIVQHSEGITPFFEPDRDIVTFHDEEDLLKKLFYYMDLDQERNAIARRAADKTKHYHTFLHRLAYMIETVQSDLH</sequence>
<reference evidence="3" key="1">
    <citation type="journal article" date="2019" name="Int. J. Syst. Evol. Microbiol.">
        <title>The Global Catalogue of Microorganisms (GCM) 10K type strain sequencing project: providing services to taxonomists for standard genome sequencing and annotation.</title>
        <authorList>
            <consortium name="The Broad Institute Genomics Platform"/>
            <consortium name="The Broad Institute Genome Sequencing Center for Infectious Disease"/>
            <person name="Wu L."/>
            <person name="Ma J."/>
        </authorList>
    </citation>
    <scope>NUCLEOTIDE SEQUENCE [LARGE SCALE GENOMIC DNA]</scope>
    <source>
        <strain evidence="3">CCUG 61889</strain>
    </source>
</reference>
<dbReference type="Pfam" id="PF13524">
    <property type="entry name" value="Glyco_trans_1_2"/>
    <property type="match status" value="1"/>
</dbReference>
<keyword evidence="2" id="KW-0808">Transferase</keyword>
<protein>
    <submittedName>
        <fullName evidence="2">Glycosyltransferase</fullName>
        <ecNumber evidence="2">2.4.-.-</ecNumber>
    </submittedName>
</protein>
<evidence type="ECO:0000313" key="2">
    <source>
        <dbReference type="EMBL" id="MFC3884430.1"/>
    </source>
</evidence>
<evidence type="ECO:0000313" key="3">
    <source>
        <dbReference type="Proteomes" id="UP001595752"/>
    </source>
</evidence>
<organism evidence="2 3">
    <name type="scientific">Bacillus songklensis</name>
    <dbReference type="NCBI Taxonomy" id="1069116"/>
    <lineage>
        <taxon>Bacteria</taxon>
        <taxon>Bacillati</taxon>
        <taxon>Bacillota</taxon>
        <taxon>Bacilli</taxon>
        <taxon>Bacillales</taxon>
        <taxon>Bacillaceae</taxon>
        <taxon>Bacillus</taxon>
    </lineage>
</organism>
<dbReference type="InterPro" id="IPR055259">
    <property type="entry name" value="YkvP/CgeB_Glyco_trans-like"/>
</dbReference>
<proteinExistence type="predicted"/>
<gene>
    <name evidence="2" type="ORF">ACFOU2_13320</name>
</gene>